<dbReference type="GO" id="GO:0008273">
    <property type="term" value="F:calcium, potassium:sodium antiporter activity"/>
    <property type="evidence" value="ECO:0007669"/>
    <property type="project" value="TreeGrafter"/>
</dbReference>
<keyword evidence="4 5" id="KW-0472">Membrane</keyword>
<feature type="transmembrane region" description="Helical" evidence="5">
    <location>
        <begin position="87"/>
        <end position="107"/>
    </location>
</feature>
<dbReference type="OrthoDB" id="9794225at2"/>
<dbReference type="PANTHER" id="PTHR10846">
    <property type="entry name" value="SODIUM/POTASSIUM/CALCIUM EXCHANGER"/>
    <property type="match status" value="1"/>
</dbReference>
<dbReference type="EMBL" id="ACYH01000012">
    <property type="protein sequence ID" value="EEV21104.1"/>
    <property type="molecule type" value="Genomic_DNA"/>
</dbReference>
<dbReference type="GO" id="GO:0006874">
    <property type="term" value="P:intracellular calcium ion homeostasis"/>
    <property type="evidence" value="ECO:0007669"/>
    <property type="project" value="TreeGrafter"/>
</dbReference>
<dbReference type="InterPro" id="IPR044880">
    <property type="entry name" value="NCX_ion-bd_dom_sf"/>
</dbReference>
<dbReference type="AlphaFoldDB" id="C8PMW1"/>
<organism evidence="7 8">
    <name type="scientific">Treponema vincentii ATCC 35580</name>
    <dbReference type="NCBI Taxonomy" id="596324"/>
    <lineage>
        <taxon>Bacteria</taxon>
        <taxon>Pseudomonadati</taxon>
        <taxon>Spirochaetota</taxon>
        <taxon>Spirochaetia</taxon>
        <taxon>Spirochaetales</taxon>
        <taxon>Treponemataceae</taxon>
        <taxon>Treponema</taxon>
    </lineage>
</organism>
<accession>C8PMW1</accession>
<dbReference type="Gene3D" id="1.20.1420.30">
    <property type="entry name" value="NCX, central ion-binding region"/>
    <property type="match status" value="2"/>
</dbReference>
<dbReference type="RefSeq" id="WP_006187869.1">
    <property type="nucleotide sequence ID" value="NZ_ACYH01000012.1"/>
</dbReference>
<feature type="transmembrane region" description="Helical" evidence="5">
    <location>
        <begin position="289"/>
        <end position="308"/>
    </location>
</feature>
<feature type="domain" description="Sodium/calcium exchanger membrane region" evidence="6">
    <location>
        <begin position="191"/>
        <end position="335"/>
    </location>
</feature>
<evidence type="ECO:0000256" key="2">
    <source>
        <dbReference type="ARBA" id="ARBA00022692"/>
    </source>
</evidence>
<evidence type="ECO:0000313" key="7">
    <source>
        <dbReference type="EMBL" id="EEV21104.1"/>
    </source>
</evidence>
<comment type="subcellular location">
    <subcellularLocation>
        <location evidence="1">Membrane</location>
        <topology evidence="1">Multi-pass membrane protein</topology>
    </subcellularLocation>
</comment>
<dbReference type="NCBIfam" id="TIGR00367">
    <property type="entry name" value="calcium/sodium antiporter"/>
    <property type="match status" value="1"/>
</dbReference>
<feature type="transmembrane region" description="Helical" evidence="5">
    <location>
        <begin position="52"/>
        <end position="75"/>
    </location>
</feature>
<dbReference type="GO" id="GO:0005262">
    <property type="term" value="F:calcium channel activity"/>
    <property type="evidence" value="ECO:0007669"/>
    <property type="project" value="TreeGrafter"/>
</dbReference>
<feature type="transmembrane region" description="Helical" evidence="5">
    <location>
        <begin position="222"/>
        <end position="248"/>
    </location>
</feature>
<dbReference type="GO" id="GO:0005886">
    <property type="term" value="C:plasma membrane"/>
    <property type="evidence" value="ECO:0007669"/>
    <property type="project" value="TreeGrafter"/>
</dbReference>
<keyword evidence="3 5" id="KW-1133">Transmembrane helix</keyword>
<feature type="transmembrane region" description="Helical" evidence="5">
    <location>
        <begin position="12"/>
        <end position="31"/>
    </location>
</feature>
<name>C8PMW1_9SPIR</name>
<keyword evidence="2 5" id="KW-0812">Transmembrane</keyword>
<evidence type="ECO:0000256" key="1">
    <source>
        <dbReference type="ARBA" id="ARBA00004141"/>
    </source>
</evidence>
<evidence type="ECO:0000256" key="3">
    <source>
        <dbReference type="ARBA" id="ARBA00022989"/>
    </source>
</evidence>
<evidence type="ECO:0000313" key="8">
    <source>
        <dbReference type="Proteomes" id="UP000004509"/>
    </source>
</evidence>
<reference evidence="7 8" key="1">
    <citation type="submission" date="2009-07" db="EMBL/GenBank/DDBJ databases">
        <authorList>
            <person name="Madupu R."/>
            <person name="Sebastian Y."/>
            <person name="Durkin A.S."/>
            <person name="Torralba M."/>
            <person name="Methe B."/>
            <person name="Sutton G.G."/>
            <person name="Strausberg R.L."/>
            <person name="Nelson K.E."/>
        </authorList>
    </citation>
    <scope>NUCLEOTIDE SEQUENCE [LARGE SCALE GENOMIC DNA]</scope>
    <source>
        <strain evidence="7 8">ATCC 35580</strain>
    </source>
</reference>
<gene>
    <name evidence="7" type="ORF">TREVI0001_1463</name>
</gene>
<dbReference type="Proteomes" id="UP000004509">
    <property type="component" value="Unassembled WGS sequence"/>
</dbReference>
<dbReference type="InterPro" id="IPR004837">
    <property type="entry name" value="NaCa_Exmemb"/>
</dbReference>
<dbReference type="PANTHER" id="PTHR10846:SF8">
    <property type="entry name" value="INNER MEMBRANE PROTEIN YRBG"/>
    <property type="match status" value="1"/>
</dbReference>
<evidence type="ECO:0000256" key="4">
    <source>
        <dbReference type="ARBA" id="ARBA00023136"/>
    </source>
</evidence>
<protein>
    <submittedName>
        <fullName evidence="7">K+-dependent Na+/Ca+ exchanger family protein</fullName>
    </submittedName>
</protein>
<feature type="domain" description="Sodium/calcium exchanger membrane region" evidence="6">
    <location>
        <begin position="17"/>
        <end position="164"/>
    </location>
</feature>
<feature type="transmembrane region" description="Helical" evidence="5">
    <location>
        <begin position="144"/>
        <end position="167"/>
    </location>
</feature>
<feature type="transmembrane region" description="Helical" evidence="5">
    <location>
        <begin position="260"/>
        <end position="283"/>
    </location>
</feature>
<feature type="transmembrane region" description="Helical" evidence="5">
    <location>
        <begin position="320"/>
        <end position="340"/>
    </location>
</feature>
<feature type="transmembrane region" description="Helical" evidence="5">
    <location>
        <begin position="188"/>
        <end position="210"/>
    </location>
</feature>
<dbReference type="eggNOG" id="COG0530">
    <property type="taxonomic scope" value="Bacteria"/>
</dbReference>
<dbReference type="Pfam" id="PF01699">
    <property type="entry name" value="Na_Ca_ex"/>
    <property type="match status" value="2"/>
</dbReference>
<comment type="caution">
    <text evidence="7">The sequence shown here is derived from an EMBL/GenBank/DDBJ whole genome shotgun (WGS) entry which is preliminary data.</text>
</comment>
<sequence length="342" mass="36800">MDALLHDFLMNSSVVISLIVLVASLFTLSKGADWLVDSAVALSLKWGMPKMVIGATIVSLGTTLPEASVSTLAAIKDNAELALGNAIGSIIADTALIIGLAAMLGTVPVDKRLIHRQGTVQFSAALLLTLVSLPFFSPGREGKIYQWIGWIFVVLLACYMYISFRWAKESIADEAREPDTPEETQKPLWLLFVWLAVGIAVVVLSSKILIPAVEVSAIKIGIPQSIIAATLVAFGTSVPELVTAITAVRKGHGELAAGNIIGADILNVLFVLGVAAAVTPAGIRVPVDFYYLQFPTMLLVLGIFRFCSTRKRSVITRLQGAFLFIFYVAYIILNFTLRHITG</sequence>
<dbReference type="STRING" id="596324.TREVI0001_1463"/>
<evidence type="ECO:0000256" key="5">
    <source>
        <dbReference type="SAM" id="Phobius"/>
    </source>
</evidence>
<proteinExistence type="predicted"/>
<evidence type="ECO:0000259" key="6">
    <source>
        <dbReference type="Pfam" id="PF01699"/>
    </source>
</evidence>
<dbReference type="InterPro" id="IPR004481">
    <property type="entry name" value="K/Na/Ca-exchanger"/>
</dbReference>